<dbReference type="SUPFAM" id="SSF55961">
    <property type="entry name" value="Bet v1-like"/>
    <property type="match status" value="1"/>
</dbReference>
<proteinExistence type="predicted"/>
<dbReference type="RefSeq" id="WP_344328117.1">
    <property type="nucleotide sequence ID" value="NZ_BAAAPY010000007.1"/>
</dbReference>
<reference evidence="1 2" key="1">
    <citation type="journal article" date="2019" name="Int. J. Syst. Evol. Microbiol.">
        <title>The Global Catalogue of Microorganisms (GCM) 10K type strain sequencing project: providing services to taxonomists for standard genome sequencing and annotation.</title>
        <authorList>
            <consortium name="The Broad Institute Genomics Platform"/>
            <consortium name="The Broad Institute Genome Sequencing Center for Infectious Disease"/>
            <person name="Wu L."/>
            <person name="Ma J."/>
        </authorList>
    </citation>
    <scope>NUCLEOTIDE SEQUENCE [LARGE SCALE GENOMIC DNA]</scope>
    <source>
        <strain evidence="1 2">JCM 15749</strain>
    </source>
</reference>
<evidence type="ECO:0008006" key="3">
    <source>
        <dbReference type="Google" id="ProtNLM"/>
    </source>
</evidence>
<sequence>MFAQGCSIVAPVPRPWAWAALLDARSLAAWNAVDGCDVRDLTTLSAGDEVSSMVRMLGRPIGATLCITELEHERVFGLRTESLAASIFETLTLSPESATETRIDYAVDVLTPVPGPAVERAVSEHAQATCRGLGEFLQPGRVGDPGSLSWR</sequence>
<dbReference type="EMBL" id="BAAAPY010000007">
    <property type="protein sequence ID" value="GAA2080719.1"/>
    <property type="molecule type" value="Genomic_DNA"/>
</dbReference>
<comment type="caution">
    <text evidence="1">The sequence shown here is derived from an EMBL/GenBank/DDBJ whole genome shotgun (WGS) entry which is preliminary data.</text>
</comment>
<protein>
    <recommendedName>
        <fullName evidence="3">SRPBCC family protein</fullName>
    </recommendedName>
</protein>
<evidence type="ECO:0000313" key="2">
    <source>
        <dbReference type="Proteomes" id="UP001501480"/>
    </source>
</evidence>
<gene>
    <name evidence="1" type="ORF">GCM10009821_21510</name>
</gene>
<keyword evidence="2" id="KW-1185">Reference proteome</keyword>
<evidence type="ECO:0000313" key="1">
    <source>
        <dbReference type="EMBL" id="GAA2080719.1"/>
    </source>
</evidence>
<name>A0ABN2W213_9ACTN</name>
<dbReference type="Gene3D" id="3.30.530.20">
    <property type="match status" value="1"/>
</dbReference>
<organism evidence="1 2">
    <name type="scientific">Aeromicrobium halocynthiae</name>
    <dbReference type="NCBI Taxonomy" id="560557"/>
    <lineage>
        <taxon>Bacteria</taxon>
        <taxon>Bacillati</taxon>
        <taxon>Actinomycetota</taxon>
        <taxon>Actinomycetes</taxon>
        <taxon>Propionibacteriales</taxon>
        <taxon>Nocardioidaceae</taxon>
        <taxon>Aeromicrobium</taxon>
    </lineage>
</organism>
<dbReference type="InterPro" id="IPR023393">
    <property type="entry name" value="START-like_dom_sf"/>
</dbReference>
<dbReference type="Proteomes" id="UP001501480">
    <property type="component" value="Unassembled WGS sequence"/>
</dbReference>
<accession>A0ABN2W213</accession>